<keyword evidence="8" id="KW-0256">Endoplasmic reticulum</keyword>
<name>A0AAW1TXS1_9CUCU</name>
<dbReference type="SUPFAM" id="SSF48264">
    <property type="entry name" value="Cytochrome P450"/>
    <property type="match status" value="1"/>
</dbReference>
<evidence type="ECO:0000313" key="17">
    <source>
        <dbReference type="EMBL" id="KAK9872645.1"/>
    </source>
</evidence>
<evidence type="ECO:0000256" key="15">
    <source>
        <dbReference type="RuleBase" id="RU000461"/>
    </source>
</evidence>
<accession>A0AAW1TXS1</accession>
<evidence type="ECO:0000313" key="18">
    <source>
        <dbReference type="Proteomes" id="UP001431783"/>
    </source>
</evidence>
<dbReference type="GO" id="GO:0016705">
    <property type="term" value="F:oxidoreductase activity, acting on paired donors, with incorporation or reduction of molecular oxygen"/>
    <property type="evidence" value="ECO:0007669"/>
    <property type="project" value="InterPro"/>
</dbReference>
<dbReference type="InterPro" id="IPR036396">
    <property type="entry name" value="Cyt_P450_sf"/>
</dbReference>
<dbReference type="PANTHER" id="PTHR24291:SF189">
    <property type="entry name" value="CYTOCHROME P450 4C3-RELATED"/>
    <property type="match status" value="1"/>
</dbReference>
<evidence type="ECO:0008006" key="19">
    <source>
        <dbReference type="Google" id="ProtNLM"/>
    </source>
</evidence>
<dbReference type="Pfam" id="PF00067">
    <property type="entry name" value="p450"/>
    <property type="match status" value="1"/>
</dbReference>
<evidence type="ECO:0000256" key="10">
    <source>
        <dbReference type="ARBA" id="ARBA00023002"/>
    </source>
</evidence>
<keyword evidence="9" id="KW-0492">Microsome</keyword>
<dbReference type="PRINTS" id="PR00385">
    <property type="entry name" value="P450"/>
</dbReference>
<proteinExistence type="inferred from homology"/>
<evidence type="ECO:0000256" key="7">
    <source>
        <dbReference type="ARBA" id="ARBA00022723"/>
    </source>
</evidence>
<dbReference type="GO" id="GO:0020037">
    <property type="term" value="F:heme binding"/>
    <property type="evidence" value="ECO:0007669"/>
    <property type="project" value="InterPro"/>
</dbReference>
<dbReference type="CDD" id="cd20628">
    <property type="entry name" value="CYP4"/>
    <property type="match status" value="1"/>
</dbReference>
<evidence type="ECO:0000256" key="5">
    <source>
        <dbReference type="ARBA" id="ARBA00010617"/>
    </source>
</evidence>
<comment type="function">
    <text evidence="2">May be involved in the metabolism of insect hormones and in the breakdown of synthetic insecticides.</text>
</comment>
<dbReference type="AlphaFoldDB" id="A0AAW1TXS1"/>
<sequence length="502" mass="59014">MFQFTSIISIIFILFFYYAFESLKSCIHIIKKVNEFPGRKGYPLLGNSMEFWGSPDFIFKEIRKSINEYVSIGAFRSWLFFYPVIWLHEPEDMEKILGAAAITEKPILYQSLRAWLGKGLLLSSGQHWHTRRKMLTPTFHFNILRNFISILIRESRQMVEIIEQHLNEEMDITPMIFNFTLDSICETSMGVRLSSTKEADSYRKSVHKFGQIVYERFISSWKLIDFIFFFTRDYWNQKKLVKVLHKFSNDVIAKRKLDFHSNYEDDTDLNSFHGKKRVALLDMLLLAQRQGEDIDDDGIREEVDTFMFAGHDTTSVCLTFTLMLLANNRNCQDKIYEEILTIFGKDDREPNYNDIQELKYMERCIKESLRLYPSVPLIGKQLCEDVQTKNGYIIPKGCTAVACIYDMHRKADLYPEPLKFDPDRFLQENCLDRHPYAYIPFSAGPRNCIGQKFALMEIKCALTEILRRFIIEPVDLTNDVRCMADMVLRPHGPVRVKFMQRS</sequence>
<dbReference type="GO" id="GO:0004497">
    <property type="term" value="F:monooxygenase activity"/>
    <property type="evidence" value="ECO:0007669"/>
    <property type="project" value="UniProtKB-KW"/>
</dbReference>
<dbReference type="PROSITE" id="PS00086">
    <property type="entry name" value="CYTOCHROME_P450"/>
    <property type="match status" value="1"/>
</dbReference>
<evidence type="ECO:0000256" key="4">
    <source>
        <dbReference type="ARBA" id="ARBA00004406"/>
    </source>
</evidence>
<dbReference type="InterPro" id="IPR002401">
    <property type="entry name" value="Cyt_P450_E_grp-I"/>
</dbReference>
<dbReference type="Gene3D" id="1.10.630.10">
    <property type="entry name" value="Cytochrome P450"/>
    <property type="match status" value="1"/>
</dbReference>
<evidence type="ECO:0000256" key="16">
    <source>
        <dbReference type="SAM" id="Phobius"/>
    </source>
</evidence>
<dbReference type="GO" id="GO:0005789">
    <property type="term" value="C:endoplasmic reticulum membrane"/>
    <property type="evidence" value="ECO:0007669"/>
    <property type="project" value="UniProtKB-SubCell"/>
</dbReference>
<gene>
    <name evidence="17" type="ORF">WA026_018779</name>
</gene>
<keyword evidence="11 14" id="KW-0408">Iron</keyword>
<protein>
    <recommendedName>
        <fullName evidence="19">Cytochrome P450</fullName>
    </recommendedName>
</protein>
<feature type="binding site" description="axial binding residue" evidence="14">
    <location>
        <position position="448"/>
    </location>
    <ligand>
        <name>heme</name>
        <dbReference type="ChEBI" id="CHEBI:30413"/>
    </ligand>
    <ligandPart>
        <name>Fe</name>
        <dbReference type="ChEBI" id="CHEBI:18248"/>
    </ligandPart>
</feature>
<keyword evidence="16" id="KW-0812">Transmembrane</keyword>
<dbReference type="PRINTS" id="PR00463">
    <property type="entry name" value="EP450I"/>
</dbReference>
<comment type="cofactor">
    <cofactor evidence="1 14">
        <name>heme</name>
        <dbReference type="ChEBI" id="CHEBI:30413"/>
    </cofactor>
</comment>
<keyword evidence="16" id="KW-1133">Transmembrane helix</keyword>
<dbReference type="InterPro" id="IPR050196">
    <property type="entry name" value="Cytochrome_P450_Monoox"/>
</dbReference>
<dbReference type="EMBL" id="JARQZJ010000012">
    <property type="protein sequence ID" value="KAK9872645.1"/>
    <property type="molecule type" value="Genomic_DNA"/>
</dbReference>
<dbReference type="InterPro" id="IPR017972">
    <property type="entry name" value="Cyt_P450_CS"/>
</dbReference>
<feature type="transmembrane region" description="Helical" evidence="16">
    <location>
        <begin position="6"/>
        <end position="23"/>
    </location>
</feature>
<evidence type="ECO:0000256" key="12">
    <source>
        <dbReference type="ARBA" id="ARBA00023033"/>
    </source>
</evidence>
<keyword evidence="6 14" id="KW-0349">Heme</keyword>
<evidence type="ECO:0000256" key="2">
    <source>
        <dbReference type="ARBA" id="ARBA00003690"/>
    </source>
</evidence>
<dbReference type="InterPro" id="IPR001128">
    <property type="entry name" value="Cyt_P450"/>
</dbReference>
<evidence type="ECO:0000256" key="8">
    <source>
        <dbReference type="ARBA" id="ARBA00022824"/>
    </source>
</evidence>
<dbReference type="GO" id="GO:0005506">
    <property type="term" value="F:iron ion binding"/>
    <property type="evidence" value="ECO:0007669"/>
    <property type="project" value="InterPro"/>
</dbReference>
<dbReference type="Proteomes" id="UP001431783">
    <property type="component" value="Unassembled WGS sequence"/>
</dbReference>
<keyword evidence="18" id="KW-1185">Reference proteome</keyword>
<keyword evidence="7 14" id="KW-0479">Metal-binding</keyword>
<evidence type="ECO:0000256" key="11">
    <source>
        <dbReference type="ARBA" id="ARBA00023004"/>
    </source>
</evidence>
<comment type="subcellular location">
    <subcellularLocation>
        <location evidence="4">Endoplasmic reticulum membrane</location>
        <topology evidence="4">Peripheral membrane protein</topology>
    </subcellularLocation>
    <subcellularLocation>
        <location evidence="3">Microsome membrane</location>
        <topology evidence="3">Peripheral membrane protein</topology>
    </subcellularLocation>
</comment>
<evidence type="ECO:0000256" key="13">
    <source>
        <dbReference type="ARBA" id="ARBA00023136"/>
    </source>
</evidence>
<organism evidence="17 18">
    <name type="scientific">Henosepilachna vigintioctopunctata</name>
    <dbReference type="NCBI Taxonomy" id="420089"/>
    <lineage>
        <taxon>Eukaryota</taxon>
        <taxon>Metazoa</taxon>
        <taxon>Ecdysozoa</taxon>
        <taxon>Arthropoda</taxon>
        <taxon>Hexapoda</taxon>
        <taxon>Insecta</taxon>
        <taxon>Pterygota</taxon>
        <taxon>Neoptera</taxon>
        <taxon>Endopterygota</taxon>
        <taxon>Coleoptera</taxon>
        <taxon>Polyphaga</taxon>
        <taxon>Cucujiformia</taxon>
        <taxon>Coccinelloidea</taxon>
        <taxon>Coccinellidae</taxon>
        <taxon>Epilachninae</taxon>
        <taxon>Epilachnini</taxon>
        <taxon>Henosepilachna</taxon>
    </lineage>
</organism>
<evidence type="ECO:0000256" key="14">
    <source>
        <dbReference type="PIRSR" id="PIRSR602401-1"/>
    </source>
</evidence>
<keyword evidence="13 16" id="KW-0472">Membrane</keyword>
<reference evidence="17 18" key="1">
    <citation type="submission" date="2023-03" db="EMBL/GenBank/DDBJ databases">
        <title>Genome insight into feeding habits of ladybird beetles.</title>
        <authorList>
            <person name="Li H.-S."/>
            <person name="Huang Y.-H."/>
            <person name="Pang H."/>
        </authorList>
    </citation>
    <scope>NUCLEOTIDE SEQUENCE [LARGE SCALE GENOMIC DNA]</scope>
    <source>
        <strain evidence="17">SYSU_2023b</strain>
        <tissue evidence="17">Whole body</tissue>
    </source>
</reference>
<keyword evidence="10 15" id="KW-0560">Oxidoreductase</keyword>
<evidence type="ECO:0000256" key="3">
    <source>
        <dbReference type="ARBA" id="ARBA00004174"/>
    </source>
</evidence>
<evidence type="ECO:0000256" key="9">
    <source>
        <dbReference type="ARBA" id="ARBA00022848"/>
    </source>
</evidence>
<comment type="similarity">
    <text evidence="5 15">Belongs to the cytochrome P450 family.</text>
</comment>
<evidence type="ECO:0000256" key="1">
    <source>
        <dbReference type="ARBA" id="ARBA00001971"/>
    </source>
</evidence>
<dbReference type="PANTHER" id="PTHR24291">
    <property type="entry name" value="CYTOCHROME P450 FAMILY 4"/>
    <property type="match status" value="1"/>
</dbReference>
<keyword evidence="12 15" id="KW-0503">Monooxygenase</keyword>
<comment type="caution">
    <text evidence="17">The sequence shown here is derived from an EMBL/GenBank/DDBJ whole genome shotgun (WGS) entry which is preliminary data.</text>
</comment>
<evidence type="ECO:0000256" key="6">
    <source>
        <dbReference type="ARBA" id="ARBA00022617"/>
    </source>
</evidence>